<dbReference type="PANTHER" id="PTHR34567">
    <property type="entry name" value="FK506-BINDING-LIKE PROTEIN"/>
    <property type="match status" value="1"/>
</dbReference>
<dbReference type="AlphaFoldDB" id="A0AAP0X419"/>
<evidence type="ECO:0000313" key="2">
    <source>
        <dbReference type="Proteomes" id="UP001415857"/>
    </source>
</evidence>
<keyword evidence="2" id="KW-1185">Reference proteome</keyword>
<protein>
    <submittedName>
        <fullName evidence="1">Uncharacterized protein</fullName>
    </submittedName>
</protein>
<accession>A0AAP0X419</accession>
<dbReference type="Proteomes" id="UP001415857">
    <property type="component" value="Unassembled WGS sequence"/>
</dbReference>
<evidence type="ECO:0000313" key="1">
    <source>
        <dbReference type="EMBL" id="KAK9289436.1"/>
    </source>
</evidence>
<sequence>MLFWRKVVGKPPCLRGRRNFAVWLAQFHGVNSWKPRSLCTSMTTVVKWNDSAGEEAFHNAKNRFWAKINGLPCDLPFPDPDIYIDEIDWNPNIDPELVLDLEREPIDPD</sequence>
<reference evidence="1 2" key="1">
    <citation type="journal article" date="2024" name="Plant J.">
        <title>Genome sequences and population genomics reveal climatic adaptation and genomic divergence between two closely related sweetgum species.</title>
        <authorList>
            <person name="Xu W.Q."/>
            <person name="Ren C.Q."/>
            <person name="Zhang X.Y."/>
            <person name="Comes H.P."/>
            <person name="Liu X.H."/>
            <person name="Li Y.G."/>
            <person name="Kettle C.J."/>
            <person name="Jalonen R."/>
            <person name="Gaisberger H."/>
            <person name="Ma Y.Z."/>
            <person name="Qiu Y.X."/>
        </authorList>
    </citation>
    <scope>NUCLEOTIDE SEQUENCE [LARGE SCALE GENOMIC DNA]</scope>
    <source>
        <strain evidence="1">Hangzhou</strain>
    </source>
</reference>
<name>A0AAP0X419_LIQFO</name>
<proteinExistence type="predicted"/>
<dbReference type="EMBL" id="JBBPBK010000002">
    <property type="protein sequence ID" value="KAK9289436.1"/>
    <property type="molecule type" value="Genomic_DNA"/>
</dbReference>
<dbReference type="PANTHER" id="PTHR34567:SF3">
    <property type="entry name" value="FK506-BINDING-LIKE PROTEIN"/>
    <property type="match status" value="1"/>
</dbReference>
<gene>
    <name evidence="1" type="ORF">L1049_007591</name>
</gene>
<comment type="caution">
    <text evidence="1">The sequence shown here is derived from an EMBL/GenBank/DDBJ whole genome shotgun (WGS) entry which is preliminary data.</text>
</comment>
<organism evidence="1 2">
    <name type="scientific">Liquidambar formosana</name>
    <name type="common">Formosan gum</name>
    <dbReference type="NCBI Taxonomy" id="63359"/>
    <lineage>
        <taxon>Eukaryota</taxon>
        <taxon>Viridiplantae</taxon>
        <taxon>Streptophyta</taxon>
        <taxon>Embryophyta</taxon>
        <taxon>Tracheophyta</taxon>
        <taxon>Spermatophyta</taxon>
        <taxon>Magnoliopsida</taxon>
        <taxon>eudicotyledons</taxon>
        <taxon>Gunneridae</taxon>
        <taxon>Pentapetalae</taxon>
        <taxon>Saxifragales</taxon>
        <taxon>Altingiaceae</taxon>
        <taxon>Liquidambar</taxon>
    </lineage>
</organism>